<dbReference type="EMBL" id="CP048286">
    <property type="protein sequence ID" value="QHW31805.1"/>
    <property type="molecule type" value="Genomic_DNA"/>
</dbReference>
<gene>
    <name evidence="3" type="ORF">GZH47_13800</name>
</gene>
<accession>A0A6C0NZZ9</accession>
<evidence type="ECO:0000313" key="3">
    <source>
        <dbReference type="EMBL" id="QHW31805.1"/>
    </source>
</evidence>
<protein>
    <recommendedName>
        <fullName evidence="5">Glycoside hydrolase</fullName>
    </recommendedName>
</protein>
<evidence type="ECO:0000259" key="1">
    <source>
        <dbReference type="Pfam" id="PF03633"/>
    </source>
</evidence>
<dbReference type="InterPro" id="IPR008928">
    <property type="entry name" value="6-hairpin_glycosidase_sf"/>
</dbReference>
<reference evidence="3 4" key="1">
    <citation type="submission" date="2020-02" db="EMBL/GenBank/DDBJ databases">
        <title>Paenibacillus sp. nov., isolated from rhizosphere soil of tomato.</title>
        <authorList>
            <person name="Weon H.-Y."/>
            <person name="Lee S.A."/>
        </authorList>
    </citation>
    <scope>NUCLEOTIDE SEQUENCE [LARGE SCALE GENOMIC DNA]</scope>
    <source>
        <strain evidence="3 4">14171R-81</strain>
    </source>
</reference>
<dbReference type="SUPFAM" id="SSF48208">
    <property type="entry name" value="Six-hairpin glycosidases"/>
    <property type="match status" value="1"/>
</dbReference>
<dbReference type="RefSeq" id="WP_162640611.1">
    <property type="nucleotide sequence ID" value="NZ_CP048286.1"/>
</dbReference>
<dbReference type="KEGG" id="prz:GZH47_13800"/>
<sequence length="498" mass="57452">MRINLTDKVRDDDEARWLQLHAPLFECPDEVLQRTYYYRWSVFRKHLKLTPAGYVVTEFLPDVPWAGTYNTISCPAGHHFYEGRWLRNPAYLDDYAAFWFRGGGEPRRYSFWAADALHARYLVTGDADILLKLLPDLVRNFGAWEAERKDESGLFWQIDDRDGMEFSLGGLGLRPTINSYMYADAATIAAIAELAGDGELAEIYRRKAWDIKALTEKLLWDEEAKFFKVRANREGLRHTMQLPASWRDRLPARQLQEGSLADACELTGYVPWSFGLPGKGFEEAWSRLMEPSQFYAAYGPTTAARSHPNFMMEHSHECLWNGPSWPFATTLALMAMARVIQEYEQTYVGKEDYLELLRIYAGSHRLVMPDGRAIPWIDENLDPFTGEWIARTKLHERGDANRDRGAHYNHSAFCDLILSGLIGILPRRDDVLELHPLLPENAEWDYFGLENVAYHGREVTIFYDKHGTRYGCGPGFRVIIDGVERFRSERVQPVTILF</sequence>
<proteinExistence type="predicted"/>
<dbReference type="Pfam" id="PF03633">
    <property type="entry name" value="Glyco_hydro_65C"/>
    <property type="match status" value="1"/>
</dbReference>
<feature type="domain" description="Glycoside hydrolase family 65 C-terminal" evidence="1">
    <location>
        <begin position="428"/>
        <end position="478"/>
    </location>
</feature>
<dbReference type="GO" id="GO:0005975">
    <property type="term" value="P:carbohydrate metabolic process"/>
    <property type="evidence" value="ECO:0007669"/>
    <property type="project" value="InterPro"/>
</dbReference>
<name>A0A6C0NZZ9_9BACL</name>
<feature type="domain" description="Mannosylglycerate hydrolase MGH1-like glycoside hydrolase" evidence="2">
    <location>
        <begin position="69"/>
        <end position="411"/>
    </location>
</feature>
<organism evidence="3 4">
    <name type="scientific">Paenibacillus rhizovicinus</name>
    <dbReference type="NCBI Taxonomy" id="2704463"/>
    <lineage>
        <taxon>Bacteria</taxon>
        <taxon>Bacillati</taxon>
        <taxon>Bacillota</taxon>
        <taxon>Bacilli</taxon>
        <taxon>Bacillales</taxon>
        <taxon>Paenibacillaceae</taxon>
        <taxon>Paenibacillus</taxon>
    </lineage>
</organism>
<dbReference type="InterPro" id="IPR012341">
    <property type="entry name" value="6hp_glycosidase-like_sf"/>
</dbReference>
<evidence type="ECO:0000259" key="2">
    <source>
        <dbReference type="Pfam" id="PF22422"/>
    </source>
</evidence>
<dbReference type="Proteomes" id="UP000479114">
    <property type="component" value="Chromosome"/>
</dbReference>
<dbReference type="Gene3D" id="1.50.10.10">
    <property type="match status" value="1"/>
</dbReference>
<evidence type="ECO:0000313" key="4">
    <source>
        <dbReference type="Proteomes" id="UP000479114"/>
    </source>
</evidence>
<evidence type="ECO:0008006" key="5">
    <source>
        <dbReference type="Google" id="ProtNLM"/>
    </source>
</evidence>
<dbReference type="Pfam" id="PF22422">
    <property type="entry name" value="MGH1-like_GH"/>
    <property type="match status" value="1"/>
</dbReference>
<dbReference type="AlphaFoldDB" id="A0A6C0NZZ9"/>
<dbReference type="InterPro" id="IPR005194">
    <property type="entry name" value="Glyco_hydro_65_C"/>
</dbReference>
<dbReference type="InterPro" id="IPR054491">
    <property type="entry name" value="MGH1-like_GH"/>
</dbReference>
<keyword evidence="4" id="KW-1185">Reference proteome</keyword>